<dbReference type="Pfam" id="PF06588">
    <property type="entry name" value="Muskelin_N"/>
    <property type="match status" value="1"/>
</dbReference>
<dbReference type="Pfam" id="PF24681">
    <property type="entry name" value="Kelch_KLHDC2_KLHL20_DRC7"/>
    <property type="match status" value="1"/>
</dbReference>
<proteinExistence type="predicted"/>
<dbReference type="InterPro" id="IPR010565">
    <property type="entry name" value="Muskelin_N"/>
</dbReference>
<dbReference type="Gene3D" id="2.60.120.260">
    <property type="entry name" value="Galactose-binding domain-like"/>
    <property type="match status" value="1"/>
</dbReference>
<dbReference type="SUPFAM" id="SSF49785">
    <property type="entry name" value="Galactose-binding domain-like"/>
    <property type="match status" value="1"/>
</dbReference>
<dbReference type="Proteomes" id="UP001516464">
    <property type="component" value="Unassembled WGS sequence"/>
</dbReference>
<dbReference type="InterPro" id="IPR015915">
    <property type="entry name" value="Kelch-typ_b-propeller"/>
</dbReference>
<sequence>MTALPLFTDKSKFVPINYEVTGWSTYSGNYRPQNIKEDNPLDPSSRWSSGSNDQKQFLELTLENPALITTITFGKFSKIHVCNVKEMKIYVKGNGEWIKVLHSGLHNDTDKETLNMNYICGETYLISKKVRIVPLAAWGMNFNYSIWHVELRGIIDPEKLRELESHNRSYCNYEAMRLCLKFLKGQGFETEQISKQSGISLEGSVIKQIYCCIKENAFERIEEIIKEDESIFDEYIENSAYIAQWRQVGKKDVWPPSRGGHQFIAYYPSNTLYLYGGWNGTEELGDLWIFDCERETWKKLSENTRLEGGPGKRSCHKMIAYDNFLYVFGRYIPTEYQKESAWVRGEIYKYDTNTNLWSKEEMNSREAGGPENVYDHQIVSVENKFYIMGGRGFTREDQFYNGLFRFSLVDQSWKVIRKDVGQPVDTPIIRGRVGHSLVYLNQKPYYNTLAIVGGQRGKEYFKDVLMYDLKTDTVYQSIPFPVMTEGRMTQRAVKNSKGELVIMLCYSQDRETVYNTLDIYTLSSGEWKKCTSSIGPIPRSAHQFIYNERNDRYYLFGGNCVKNSGEMRENDLWELTLSKPNRKDVINELIFLIRKYKFLRMLSDGVAMEDALDYLQTCVYDSLDHSNPKNVENFRSLCCEIYKPPCKYKDQEILDRISVYYPKNMRAPLRDLQSLM</sequence>
<gene>
    <name evidence="4" type="primary">MKLN1</name>
    <name evidence="4" type="ORF">TCON_2555</name>
</gene>
<dbReference type="PANTHER" id="PTHR15526:SF5">
    <property type="entry name" value="MUSKELIN"/>
    <property type="match status" value="1"/>
</dbReference>
<dbReference type="SUPFAM" id="SSF117281">
    <property type="entry name" value="Kelch motif"/>
    <property type="match status" value="1"/>
</dbReference>
<evidence type="ECO:0000256" key="2">
    <source>
        <dbReference type="ARBA" id="ARBA00022737"/>
    </source>
</evidence>
<protein>
    <submittedName>
        <fullName evidence="4">Muskelin</fullName>
    </submittedName>
</protein>
<evidence type="ECO:0000313" key="5">
    <source>
        <dbReference type="Proteomes" id="UP001516464"/>
    </source>
</evidence>
<keyword evidence="5" id="KW-1185">Reference proteome</keyword>
<evidence type="ECO:0000256" key="1">
    <source>
        <dbReference type="ARBA" id="ARBA00022441"/>
    </source>
</evidence>
<dbReference type="PROSITE" id="PS50022">
    <property type="entry name" value="FA58C_3"/>
    <property type="match status" value="1"/>
</dbReference>
<organism evidence="4 5">
    <name type="scientific">Astathelohania contejeani</name>
    <dbReference type="NCBI Taxonomy" id="164912"/>
    <lineage>
        <taxon>Eukaryota</taxon>
        <taxon>Fungi</taxon>
        <taxon>Fungi incertae sedis</taxon>
        <taxon>Microsporidia</taxon>
        <taxon>Astathelohaniidae</taxon>
        <taxon>Astathelohania</taxon>
    </lineage>
</organism>
<reference evidence="4 5" key="1">
    <citation type="submission" date="2019-01" db="EMBL/GenBank/DDBJ databases">
        <title>Genomes sequencing and comparative genomics of infectious freshwater microsporidia, Cucumispora dikerogammari and Thelohania contejeani.</title>
        <authorList>
            <person name="Cormier A."/>
            <person name="Giraud I."/>
            <person name="Wattier R."/>
            <person name="Teixeira M."/>
            <person name="Grandjean F."/>
            <person name="Rigaud T."/>
            <person name="Cordaux R."/>
        </authorList>
    </citation>
    <scope>NUCLEOTIDE SEQUENCE [LARGE SCALE GENOMIC DNA]</scope>
    <source>
        <strain evidence="4">T1</strain>
        <tissue evidence="4">Spores</tissue>
    </source>
</reference>
<comment type="caution">
    <text evidence="4">The sequence shown here is derived from an EMBL/GenBank/DDBJ whole genome shotgun (WGS) entry which is preliminary data.</text>
</comment>
<dbReference type="InterPro" id="IPR008979">
    <property type="entry name" value="Galactose-bd-like_sf"/>
</dbReference>
<dbReference type="Gene3D" id="2.120.10.80">
    <property type="entry name" value="Kelch-type beta propeller"/>
    <property type="match status" value="2"/>
</dbReference>
<keyword evidence="1" id="KW-0880">Kelch repeat</keyword>
<dbReference type="PANTHER" id="PTHR15526">
    <property type="entry name" value="MUSKELIN"/>
    <property type="match status" value="1"/>
</dbReference>
<evidence type="ECO:0000259" key="3">
    <source>
        <dbReference type="PROSITE" id="PS50022"/>
    </source>
</evidence>
<evidence type="ECO:0000313" key="4">
    <source>
        <dbReference type="EMBL" id="KAF7678808.1"/>
    </source>
</evidence>
<feature type="domain" description="F5/8 type C" evidence="3">
    <location>
        <begin position="1"/>
        <end position="154"/>
    </location>
</feature>
<accession>A0ABQ7HVP3</accession>
<dbReference type="EMBL" id="SBIQ01000362">
    <property type="protein sequence ID" value="KAF7678808.1"/>
    <property type="molecule type" value="Genomic_DNA"/>
</dbReference>
<dbReference type="InterPro" id="IPR052456">
    <property type="entry name" value="CTLH_complex_component"/>
</dbReference>
<dbReference type="InterPro" id="IPR000421">
    <property type="entry name" value="FA58C"/>
</dbReference>
<name>A0ABQ7HVP3_9MICR</name>
<keyword evidence="2" id="KW-0677">Repeat</keyword>